<dbReference type="PRINTS" id="PR00081">
    <property type="entry name" value="GDHRDH"/>
</dbReference>
<dbReference type="STRING" id="446470.Snas_2913"/>
<gene>
    <name evidence="3" type="ordered locus">Snas_2913</name>
</gene>
<accession>D3Q9A6</accession>
<reference evidence="3 4" key="1">
    <citation type="journal article" date="2009" name="Stand. Genomic Sci.">
        <title>Complete genome sequence of Stackebrandtia nassauensis type strain (LLR-40K-21).</title>
        <authorList>
            <person name="Munk C."/>
            <person name="Lapidus A."/>
            <person name="Copeland A."/>
            <person name="Jando M."/>
            <person name="Mayilraj S."/>
            <person name="Glavina Del Rio T."/>
            <person name="Nolan M."/>
            <person name="Chen F."/>
            <person name="Lucas S."/>
            <person name="Tice H."/>
            <person name="Cheng J.F."/>
            <person name="Han C."/>
            <person name="Detter J.C."/>
            <person name="Bruce D."/>
            <person name="Goodwin L."/>
            <person name="Chain P."/>
            <person name="Pitluck S."/>
            <person name="Goker M."/>
            <person name="Ovchinikova G."/>
            <person name="Pati A."/>
            <person name="Ivanova N."/>
            <person name="Mavromatis K."/>
            <person name="Chen A."/>
            <person name="Palaniappan K."/>
            <person name="Land M."/>
            <person name="Hauser L."/>
            <person name="Chang Y.J."/>
            <person name="Jeffries C.D."/>
            <person name="Bristow J."/>
            <person name="Eisen J.A."/>
            <person name="Markowitz V."/>
            <person name="Hugenholtz P."/>
            <person name="Kyrpides N.C."/>
            <person name="Klenk H.P."/>
        </authorList>
    </citation>
    <scope>NUCLEOTIDE SEQUENCE [LARGE SCALE GENOMIC DNA]</scope>
    <source>
        <strain evidence="4">DSM 44728 / CIP 108903 / NRRL B-16338 / NBRC 102104 / LLR-40K-21</strain>
    </source>
</reference>
<evidence type="ECO:0000256" key="2">
    <source>
        <dbReference type="ARBA" id="ARBA00023002"/>
    </source>
</evidence>
<protein>
    <submittedName>
        <fullName evidence="3">Short-chain dehydrogenase/reductase SDR</fullName>
    </submittedName>
</protein>
<sequence length="247" mass="25174">MTRTAIITGASRGIGLGIAQALVDRGDRVCVTARDPETLAEAVETLGGPKSAIGVAGKAHDPAHQDEAIARTVDAFGGIDLLVNNTGTNPVFGPLLDLDLDVARKMVDINLLTVLAWTKKAHAASMGERGGAIVNIASVAGLKPAPGLGFYGVTKAAMIQLTAQLAVELSPGIRVNAVAPAVVKTKFAAALYSGREEQAAAPYPLERLGVPADVAGAAAFLLSEEASWMTGQTLVVDGGLTLMGGLT</sequence>
<dbReference type="InterPro" id="IPR020904">
    <property type="entry name" value="Sc_DH/Rdtase_CS"/>
</dbReference>
<dbReference type="InterPro" id="IPR036291">
    <property type="entry name" value="NAD(P)-bd_dom_sf"/>
</dbReference>
<comment type="similarity">
    <text evidence="1">Belongs to the short-chain dehydrogenases/reductases (SDR) family.</text>
</comment>
<keyword evidence="2" id="KW-0560">Oxidoreductase</keyword>
<dbReference type="RefSeq" id="WP_013018159.1">
    <property type="nucleotide sequence ID" value="NC_013947.1"/>
</dbReference>
<evidence type="ECO:0000256" key="1">
    <source>
        <dbReference type="ARBA" id="ARBA00006484"/>
    </source>
</evidence>
<organism evidence="3 4">
    <name type="scientific">Stackebrandtia nassauensis (strain DSM 44728 / CIP 108903 / NRRL B-16338 / NBRC 102104 / LLR-40K-21)</name>
    <dbReference type="NCBI Taxonomy" id="446470"/>
    <lineage>
        <taxon>Bacteria</taxon>
        <taxon>Bacillati</taxon>
        <taxon>Actinomycetota</taxon>
        <taxon>Actinomycetes</taxon>
        <taxon>Glycomycetales</taxon>
        <taxon>Glycomycetaceae</taxon>
        <taxon>Stackebrandtia</taxon>
    </lineage>
</organism>
<name>D3Q9A6_STANL</name>
<dbReference type="Proteomes" id="UP000000844">
    <property type="component" value="Chromosome"/>
</dbReference>
<dbReference type="Gene3D" id="3.40.50.720">
    <property type="entry name" value="NAD(P)-binding Rossmann-like Domain"/>
    <property type="match status" value="1"/>
</dbReference>
<dbReference type="HOGENOM" id="CLU_010194_1_1_11"/>
<dbReference type="AlphaFoldDB" id="D3Q9A6"/>
<dbReference type="KEGG" id="sna:Snas_2913"/>
<dbReference type="FunFam" id="3.40.50.720:FF:000084">
    <property type="entry name" value="Short-chain dehydrogenase reductase"/>
    <property type="match status" value="1"/>
</dbReference>
<evidence type="ECO:0000313" key="3">
    <source>
        <dbReference type="EMBL" id="ADD42588.1"/>
    </source>
</evidence>
<dbReference type="Pfam" id="PF13561">
    <property type="entry name" value="adh_short_C2"/>
    <property type="match status" value="1"/>
</dbReference>
<dbReference type="PANTHER" id="PTHR43943:SF2">
    <property type="entry name" value="DEHYDROGENASE_REDUCTASE 4"/>
    <property type="match status" value="1"/>
</dbReference>
<dbReference type="NCBIfam" id="NF005559">
    <property type="entry name" value="PRK07231.1"/>
    <property type="match status" value="1"/>
</dbReference>
<proteinExistence type="inferred from homology"/>
<dbReference type="OrthoDB" id="9789398at2"/>
<evidence type="ECO:0000313" key="4">
    <source>
        <dbReference type="Proteomes" id="UP000000844"/>
    </source>
</evidence>
<dbReference type="PROSITE" id="PS00061">
    <property type="entry name" value="ADH_SHORT"/>
    <property type="match status" value="1"/>
</dbReference>
<dbReference type="InterPro" id="IPR002347">
    <property type="entry name" value="SDR_fam"/>
</dbReference>
<dbReference type="EMBL" id="CP001778">
    <property type="protein sequence ID" value="ADD42588.1"/>
    <property type="molecule type" value="Genomic_DNA"/>
</dbReference>
<keyword evidence="4" id="KW-1185">Reference proteome</keyword>
<dbReference type="PRINTS" id="PR00080">
    <property type="entry name" value="SDRFAMILY"/>
</dbReference>
<dbReference type="PANTHER" id="PTHR43943">
    <property type="entry name" value="DEHYDROGENASE/REDUCTASE (SDR FAMILY) MEMBER 4"/>
    <property type="match status" value="1"/>
</dbReference>
<dbReference type="eggNOG" id="COG1028">
    <property type="taxonomic scope" value="Bacteria"/>
</dbReference>
<dbReference type="CDD" id="cd05233">
    <property type="entry name" value="SDR_c"/>
    <property type="match status" value="1"/>
</dbReference>
<dbReference type="SUPFAM" id="SSF51735">
    <property type="entry name" value="NAD(P)-binding Rossmann-fold domains"/>
    <property type="match status" value="1"/>
</dbReference>
<dbReference type="GO" id="GO:0016491">
    <property type="term" value="F:oxidoreductase activity"/>
    <property type="evidence" value="ECO:0007669"/>
    <property type="project" value="UniProtKB-KW"/>
</dbReference>